<evidence type="ECO:0000313" key="1">
    <source>
        <dbReference type="EMBL" id="CAA6806883.1"/>
    </source>
</evidence>
<dbReference type="EMBL" id="CACVAS010000047">
    <property type="protein sequence ID" value="CAA6806883.1"/>
    <property type="molecule type" value="Genomic_DNA"/>
</dbReference>
<dbReference type="AlphaFoldDB" id="A0A6S6SAD5"/>
<gene>
    <name evidence="1" type="ORF">HELGO_WM3238</name>
</gene>
<protein>
    <submittedName>
        <fullName evidence="1">Uncharacterized protein</fullName>
    </submittedName>
</protein>
<reference evidence="1" key="1">
    <citation type="submission" date="2020-01" db="EMBL/GenBank/DDBJ databases">
        <authorList>
            <person name="Meier V. D."/>
            <person name="Meier V D."/>
        </authorList>
    </citation>
    <scope>NUCLEOTIDE SEQUENCE</scope>
    <source>
        <strain evidence="1">HLG_WM_MAG_01</strain>
    </source>
</reference>
<accession>A0A6S6SAD5</accession>
<proteinExistence type="predicted"/>
<sequence length="188" mass="21418">MLILVNFVLNDSLSDEDLIILKGSIKPSIMIDESFVVIDERTPKSMLSSESITKNIWEALYKKGSFVLSINAYAKSLNEKISAPWAMGLSLSLLSHNEIFASGKVVLPNDRKDEFVHYSTRPIPLGDDFMDSFKNRRSIFTKGIEEILEFHSIIIEKKMYDSTLVDITHEMYKSYFLTSGERTMLYGA</sequence>
<organism evidence="1">
    <name type="scientific">uncultured Sulfurovum sp</name>
    <dbReference type="NCBI Taxonomy" id="269237"/>
    <lineage>
        <taxon>Bacteria</taxon>
        <taxon>Pseudomonadati</taxon>
        <taxon>Campylobacterota</taxon>
        <taxon>Epsilonproteobacteria</taxon>
        <taxon>Campylobacterales</taxon>
        <taxon>Sulfurovaceae</taxon>
        <taxon>Sulfurovum</taxon>
        <taxon>environmental samples</taxon>
    </lineage>
</organism>
<name>A0A6S6SAD5_9BACT</name>